<name>A0ABV1IR96_9FIRM</name>
<dbReference type="Proteomes" id="UP001482154">
    <property type="component" value="Unassembled WGS sequence"/>
</dbReference>
<reference evidence="1 2" key="1">
    <citation type="submission" date="2024-04" db="EMBL/GenBank/DDBJ databases">
        <title>Human intestinal bacterial collection.</title>
        <authorList>
            <person name="Pauvert C."/>
            <person name="Hitch T.C.A."/>
            <person name="Clavel T."/>
        </authorList>
    </citation>
    <scope>NUCLEOTIDE SEQUENCE [LARGE SCALE GENOMIC DNA]</scope>
    <source>
        <strain evidence="1 2">CLA-AA-H249</strain>
    </source>
</reference>
<proteinExistence type="predicted"/>
<dbReference type="RefSeq" id="WP_212385059.1">
    <property type="nucleotide sequence ID" value="NZ_JBBNIN010000001.1"/>
</dbReference>
<accession>A0ABV1IR96</accession>
<evidence type="ECO:0000313" key="2">
    <source>
        <dbReference type="Proteomes" id="UP001482154"/>
    </source>
</evidence>
<dbReference type="EMBL" id="JBBNIN010000001">
    <property type="protein sequence ID" value="MEQ2709739.1"/>
    <property type="molecule type" value="Genomic_DNA"/>
</dbReference>
<sequence length="55" mass="6565">MKRQVRLDVWAEDEMDAVYNIEALYNCIKEYLQQSTEEIKYTLHPRPAGYGLFPK</sequence>
<gene>
    <name evidence="1" type="ORF">AAAU51_00865</name>
</gene>
<comment type="caution">
    <text evidence="1">The sequence shown here is derived from an EMBL/GenBank/DDBJ whole genome shotgun (WGS) entry which is preliminary data.</text>
</comment>
<evidence type="ECO:0000313" key="1">
    <source>
        <dbReference type="EMBL" id="MEQ2709739.1"/>
    </source>
</evidence>
<keyword evidence="2" id="KW-1185">Reference proteome</keyword>
<protein>
    <submittedName>
        <fullName evidence="1">Uncharacterized protein</fullName>
    </submittedName>
</protein>
<organism evidence="1 2">
    <name type="scientific">Anaerostipes amylophilus</name>
    <dbReference type="NCBI Taxonomy" id="2981779"/>
    <lineage>
        <taxon>Bacteria</taxon>
        <taxon>Bacillati</taxon>
        <taxon>Bacillota</taxon>
        <taxon>Clostridia</taxon>
        <taxon>Lachnospirales</taxon>
        <taxon>Lachnospiraceae</taxon>
        <taxon>Anaerostipes</taxon>
    </lineage>
</organism>